<dbReference type="RefSeq" id="WP_188999967.1">
    <property type="nucleotide sequence ID" value="NZ_BMOU01000005.1"/>
</dbReference>
<dbReference type="InterPro" id="IPR011256">
    <property type="entry name" value="Reg_factor_effector_dom_sf"/>
</dbReference>
<protein>
    <recommendedName>
        <fullName evidence="3">SOUL heme-binding protein</fullName>
    </recommendedName>
</protein>
<dbReference type="Pfam" id="PF04832">
    <property type="entry name" value="SOUL"/>
    <property type="match status" value="1"/>
</dbReference>
<name>A0A830GNR8_9EURY</name>
<reference evidence="1" key="2">
    <citation type="submission" date="2020-09" db="EMBL/GenBank/DDBJ databases">
        <authorList>
            <person name="Sun Q."/>
            <person name="Ohkuma M."/>
        </authorList>
    </citation>
    <scope>NUCLEOTIDE SEQUENCE</scope>
    <source>
        <strain evidence="1">JCM 17820</strain>
    </source>
</reference>
<comment type="caution">
    <text evidence="1">The sequence shown here is derived from an EMBL/GenBank/DDBJ whole genome shotgun (WGS) entry which is preliminary data.</text>
</comment>
<dbReference type="Gene3D" id="3.20.80.10">
    <property type="entry name" value="Regulatory factor, effector binding domain"/>
    <property type="match status" value="1"/>
</dbReference>
<reference evidence="1" key="1">
    <citation type="journal article" date="2014" name="Int. J. Syst. Evol. Microbiol.">
        <title>Complete genome sequence of Corynebacterium casei LMG S-19264T (=DSM 44701T), isolated from a smear-ripened cheese.</title>
        <authorList>
            <consortium name="US DOE Joint Genome Institute (JGI-PGF)"/>
            <person name="Walter F."/>
            <person name="Albersmeier A."/>
            <person name="Kalinowski J."/>
            <person name="Ruckert C."/>
        </authorList>
    </citation>
    <scope>NUCLEOTIDE SEQUENCE</scope>
    <source>
        <strain evidence="1">JCM 17820</strain>
    </source>
</reference>
<dbReference type="PANTHER" id="PTHR11220">
    <property type="entry name" value="HEME-BINDING PROTEIN-RELATED"/>
    <property type="match status" value="1"/>
</dbReference>
<evidence type="ECO:0008006" key="3">
    <source>
        <dbReference type="Google" id="ProtNLM"/>
    </source>
</evidence>
<dbReference type="Proteomes" id="UP000605784">
    <property type="component" value="Unassembled WGS sequence"/>
</dbReference>
<sequence length="214" mass="23635">MAARTRKLFATLTAAVMLWVGWGLYITRTTERVPYETLDEFDGVEIRRYPRTVLVETTAPTAGAAFRRLFRYISGENEAGEDVDMTAPVATDGATVEMTAPVRTDDADDGPVTMAFYLPAEYTPATAPAPTDSTVRLVVDPPRTAAVRAFGWYATADRVAGEREALLETLADRGIETRGDPVVLQYNDPWTPPFMRRNEVEVDVADGGNWTDEH</sequence>
<accession>A0A830GNR8</accession>
<organism evidence="1 2">
    <name type="scientific">Haloarcula pellucida</name>
    <dbReference type="NCBI Taxonomy" id="1427151"/>
    <lineage>
        <taxon>Archaea</taxon>
        <taxon>Methanobacteriati</taxon>
        <taxon>Methanobacteriota</taxon>
        <taxon>Stenosarchaea group</taxon>
        <taxon>Halobacteria</taxon>
        <taxon>Halobacteriales</taxon>
        <taxon>Haloarculaceae</taxon>
        <taxon>Haloarcula</taxon>
    </lineage>
</organism>
<dbReference type="InterPro" id="IPR006917">
    <property type="entry name" value="SOUL_heme-bd"/>
</dbReference>
<keyword evidence="2" id="KW-1185">Reference proteome</keyword>
<proteinExistence type="predicted"/>
<dbReference type="SUPFAM" id="SSF55136">
    <property type="entry name" value="Probable bacterial effector-binding domain"/>
    <property type="match status" value="1"/>
</dbReference>
<evidence type="ECO:0000313" key="2">
    <source>
        <dbReference type="Proteomes" id="UP000605784"/>
    </source>
</evidence>
<dbReference type="PANTHER" id="PTHR11220:SF1">
    <property type="entry name" value="HEME-BINDING PROTEIN 2"/>
    <property type="match status" value="1"/>
</dbReference>
<dbReference type="EMBL" id="BMOU01000005">
    <property type="protein sequence ID" value="GGN99430.1"/>
    <property type="molecule type" value="Genomic_DNA"/>
</dbReference>
<dbReference type="AlphaFoldDB" id="A0A830GNR8"/>
<evidence type="ECO:0000313" key="1">
    <source>
        <dbReference type="EMBL" id="GGN99430.1"/>
    </source>
</evidence>
<gene>
    <name evidence="1" type="ORF">GCM10009030_30950</name>
</gene>